<dbReference type="Gene3D" id="3.40.50.620">
    <property type="entry name" value="HUPs"/>
    <property type="match status" value="1"/>
</dbReference>
<dbReference type="STRING" id="67356.AQJ84_23465"/>
<evidence type="ECO:0000313" key="4">
    <source>
        <dbReference type="Proteomes" id="UP000037251"/>
    </source>
</evidence>
<evidence type="ECO:0000256" key="1">
    <source>
        <dbReference type="SAM" id="MobiDB-lite"/>
    </source>
</evidence>
<dbReference type="EMBL" id="LGUS01000116">
    <property type="protein sequence ID" value="KOG37094.1"/>
    <property type="molecule type" value="Genomic_DNA"/>
</dbReference>
<feature type="domain" description="UspA" evidence="2">
    <location>
        <begin position="7"/>
        <end position="79"/>
    </location>
</feature>
<comment type="caution">
    <text evidence="3">The sequence shown here is derived from an EMBL/GenBank/DDBJ whole genome shotgun (WGS) entry which is preliminary data.</text>
</comment>
<dbReference type="Proteomes" id="UP000037251">
    <property type="component" value="Unassembled WGS sequence"/>
</dbReference>
<keyword evidence="4" id="KW-1185">Reference proteome</keyword>
<evidence type="ECO:0000313" key="3">
    <source>
        <dbReference type="EMBL" id="KOG37094.1"/>
    </source>
</evidence>
<dbReference type="SUPFAM" id="SSF52402">
    <property type="entry name" value="Adenine nucleotide alpha hydrolases-like"/>
    <property type="match status" value="1"/>
</dbReference>
<accession>A0A0L8LG58</accession>
<dbReference type="PATRIC" id="fig|67356.5.peg.2534"/>
<sequence>MQEVESMTRTVTAGLDGSPESRAAAEWAASETRMLDLPLQSAHVREPVPEPVAQALLLAAVTYRHRHERALRESAQVLRLRHPGLFDQDLELDPDLDLEQ</sequence>
<evidence type="ECO:0000259" key="2">
    <source>
        <dbReference type="Pfam" id="PF00582"/>
    </source>
</evidence>
<feature type="compositionally biased region" description="Polar residues" evidence="1">
    <location>
        <begin position="1"/>
        <end position="11"/>
    </location>
</feature>
<name>A0A0L8LG58_9ACTN</name>
<feature type="region of interest" description="Disordered" evidence="1">
    <location>
        <begin position="1"/>
        <end position="23"/>
    </location>
</feature>
<organism evidence="3 4">
    <name type="scientific">Streptomyces resistomycificus</name>
    <dbReference type="NCBI Taxonomy" id="67356"/>
    <lineage>
        <taxon>Bacteria</taxon>
        <taxon>Bacillati</taxon>
        <taxon>Actinomycetota</taxon>
        <taxon>Actinomycetes</taxon>
        <taxon>Kitasatosporales</taxon>
        <taxon>Streptomycetaceae</taxon>
        <taxon>Streptomyces</taxon>
        <taxon>Streptomyces aurantiacus group</taxon>
    </lineage>
</organism>
<reference evidence="4" key="1">
    <citation type="submission" date="2015-07" db="EMBL/GenBank/DDBJ databases">
        <authorList>
            <person name="Ju K.-S."/>
            <person name="Doroghazi J.R."/>
            <person name="Metcalf W.W."/>
        </authorList>
    </citation>
    <scope>NUCLEOTIDE SEQUENCE [LARGE SCALE GENOMIC DNA]</scope>
    <source>
        <strain evidence="4">NRRL 2290</strain>
    </source>
</reference>
<protein>
    <recommendedName>
        <fullName evidence="2">UspA domain-containing protein</fullName>
    </recommendedName>
</protein>
<dbReference type="InterPro" id="IPR006016">
    <property type="entry name" value="UspA"/>
</dbReference>
<proteinExistence type="predicted"/>
<dbReference type="InterPro" id="IPR014729">
    <property type="entry name" value="Rossmann-like_a/b/a_fold"/>
</dbReference>
<gene>
    <name evidence="3" type="ORF">ADK37_11745</name>
</gene>
<dbReference type="Pfam" id="PF00582">
    <property type="entry name" value="Usp"/>
    <property type="match status" value="1"/>
</dbReference>
<dbReference type="AlphaFoldDB" id="A0A0L8LG58"/>